<dbReference type="InterPro" id="IPR008928">
    <property type="entry name" value="6-hairpin_glycosidase_sf"/>
</dbReference>
<evidence type="ECO:0000259" key="4">
    <source>
        <dbReference type="Pfam" id="PF07971"/>
    </source>
</evidence>
<dbReference type="Gene3D" id="2.70.98.10">
    <property type="match status" value="1"/>
</dbReference>
<gene>
    <name evidence="6" type="ORF">E0F88_14290</name>
</gene>
<dbReference type="InterPro" id="IPR041371">
    <property type="entry name" value="GH92_N"/>
</dbReference>
<evidence type="ECO:0000256" key="1">
    <source>
        <dbReference type="ARBA" id="ARBA00001913"/>
    </source>
</evidence>
<dbReference type="Pfam" id="PF17678">
    <property type="entry name" value="Glyco_hydro_92N"/>
    <property type="match status" value="1"/>
</dbReference>
<dbReference type="EMBL" id="SMFL01000004">
    <property type="protein sequence ID" value="TDE15663.1"/>
    <property type="molecule type" value="Genomic_DNA"/>
</dbReference>
<dbReference type="RefSeq" id="WP_131958925.1">
    <property type="nucleotide sequence ID" value="NZ_SMFL01000004.1"/>
</dbReference>
<dbReference type="OrthoDB" id="9804511at2"/>
<evidence type="ECO:0000259" key="5">
    <source>
        <dbReference type="Pfam" id="PF17678"/>
    </source>
</evidence>
<keyword evidence="7" id="KW-1185">Reference proteome</keyword>
<evidence type="ECO:0000256" key="2">
    <source>
        <dbReference type="ARBA" id="ARBA00011245"/>
    </source>
</evidence>
<dbReference type="GO" id="GO:0006516">
    <property type="term" value="P:glycoprotein catabolic process"/>
    <property type="evidence" value="ECO:0007669"/>
    <property type="project" value="TreeGrafter"/>
</dbReference>
<reference evidence="6 7" key="1">
    <citation type="submission" date="2019-03" db="EMBL/GenBank/DDBJ databases">
        <title>Dyadobacter AR-3-6 sp. nov., isolated from arctic soil.</title>
        <authorList>
            <person name="Chaudhary D.K."/>
        </authorList>
    </citation>
    <scope>NUCLEOTIDE SEQUENCE [LARGE SCALE GENOMIC DNA]</scope>
    <source>
        <strain evidence="6 7">AR-3-6</strain>
    </source>
</reference>
<dbReference type="GO" id="GO:0005829">
    <property type="term" value="C:cytosol"/>
    <property type="evidence" value="ECO:0007669"/>
    <property type="project" value="TreeGrafter"/>
</dbReference>
<accession>A0A4R5DX57</accession>
<organism evidence="6 7">
    <name type="scientific">Dyadobacter psychrotolerans</name>
    <dbReference type="NCBI Taxonomy" id="2541721"/>
    <lineage>
        <taxon>Bacteria</taxon>
        <taxon>Pseudomonadati</taxon>
        <taxon>Bacteroidota</taxon>
        <taxon>Cytophagia</taxon>
        <taxon>Cytophagales</taxon>
        <taxon>Spirosomataceae</taxon>
        <taxon>Dyadobacter</taxon>
    </lineage>
</organism>
<dbReference type="PANTHER" id="PTHR12143">
    <property type="entry name" value="PEPTIDE N-GLYCANASE PNGASE -RELATED"/>
    <property type="match status" value="1"/>
</dbReference>
<proteinExistence type="predicted"/>
<dbReference type="GO" id="GO:0005975">
    <property type="term" value="P:carbohydrate metabolic process"/>
    <property type="evidence" value="ECO:0007669"/>
    <property type="project" value="InterPro"/>
</dbReference>
<dbReference type="AlphaFoldDB" id="A0A4R5DX57"/>
<comment type="caution">
    <text evidence="6">The sequence shown here is derived from an EMBL/GenBank/DDBJ whole genome shotgun (WGS) entry which is preliminary data.</text>
</comment>
<evidence type="ECO:0000313" key="6">
    <source>
        <dbReference type="EMBL" id="TDE15663.1"/>
    </source>
</evidence>
<protein>
    <submittedName>
        <fullName evidence="6">Alpha-mannosidase</fullName>
    </submittedName>
</protein>
<name>A0A4R5DX57_9BACT</name>
<feature type="domain" description="Glycosyl hydrolase family 92" evidence="4">
    <location>
        <begin position="255"/>
        <end position="672"/>
    </location>
</feature>
<dbReference type="Proteomes" id="UP000294850">
    <property type="component" value="Unassembled WGS sequence"/>
</dbReference>
<comment type="cofactor">
    <cofactor evidence="1">
        <name>Ca(2+)</name>
        <dbReference type="ChEBI" id="CHEBI:29108"/>
    </cofactor>
</comment>
<dbReference type="InterPro" id="IPR012939">
    <property type="entry name" value="Glyco_hydro_92"/>
</dbReference>
<keyword evidence="3" id="KW-0106">Calcium</keyword>
<evidence type="ECO:0000256" key="3">
    <source>
        <dbReference type="ARBA" id="ARBA00022837"/>
    </source>
</evidence>
<dbReference type="GO" id="GO:0030246">
    <property type="term" value="F:carbohydrate binding"/>
    <property type="evidence" value="ECO:0007669"/>
    <property type="project" value="InterPro"/>
</dbReference>
<sequence>MIFNTTRNFTILVTKILLLTTVANVQYLYAQSAQVNVFLGSSGDHGQLSPAASSPLSQLSILSKSSPATHTGYENLAKDVLGFTHNRFEGVGCQGSGGLLLLKPFLGTSDNGKPLQKISDQAKPGAYSITFNNGISLKAAVYQNYGLSEFSFPEGEKGFRLDLSHTFNNAFVKEEHQIEGALLWGWIEAHSTCHAGTYKVYYAMTLSGNARWENESDHVLTVHLPADIRQSQVRLAFSSLDEASAKQRLLLGTSSSYNEVLKKSESLWNDYLGVVQVEGPSERKSLFYSLLYRTIQSPYLVSENDGRFRGTDGNIHQADGKRYHGWAIWDNYKTQMPLFSILYPALYQDIAHSVANLYRYGKYDYAGPFEPANTVRTEHAAVVLLDAIKKGHDLDFAAIRDSLLTDTARFDFSKPDKYLEASFDMWTMAGLFANSDKDKARHFLTRSQSYKPVWEREFKDLSKNDVDRMSARKMYQGTIRQYRWAVPFDVKGLVELAGGKTAFTEQLDEFFDGHYFNRANEPDLQSPALYYASEKPWKYQQLVHQLAVDTVIQYYFNDNSRGIGAHIDRIYKNTPKAFVRTMDDDAGAMSGWFVLTAMGIQQPLVGEPVYYLNVPLFEKVSIRLPNGKLEISVPGFSDLKQYIRRVILNGKDLNRIWLTHQEIMTGGKLVIEATDKPTSYGSDTIWISDGK</sequence>
<dbReference type="InterPro" id="IPR050883">
    <property type="entry name" value="PNGase"/>
</dbReference>
<dbReference type="PANTHER" id="PTHR12143:SF39">
    <property type="entry name" value="SECRETED PROTEIN"/>
    <property type="match status" value="1"/>
</dbReference>
<evidence type="ECO:0000313" key="7">
    <source>
        <dbReference type="Proteomes" id="UP000294850"/>
    </source>
</evidence>
<dbReference type="GO" id="GO:0000224">
    <property type="term" value="F:peptide-N4-(N-acetyl-beta-glucosaminyl)asparagine amidase activity"/>
    <property type="evidence" value="ECO:0007669"/>
    <property type="project" value="TreeGrafter"/>
</dbReference>
<dbReference type="Gene3D" id="1.20.1050.60">
    <property type="entry name" value="alpha-1,2-mannosidase"/>
    <property type="match status" value="1"/>
</dbReference>
<dbReference type="Pfam" id="PF07971">
    <property type="entry name" value="Glyco_hydro_92"/>
    <property type="match status" value="1"/>
</dbReference>
<dbReference type="SUPFAM" id="SSF48208">
    <property type="entry name" value="Six-hairpin glycosidases"/>
    <property type="match status" value="1"/>
</dbReference>
<feature type="domain" description="Glycosyl hydrolase family 92 N-terminal" evidence="5">
    <location>
        <begin position="35"/>
        <end position="210"/>
    </location>
</feature>
<dbReference type="Gene3D" id="3.30.2080.10">
    <property type="entry name" value="GH92 mannosidase domain"/>
    <property type="match status" value="1"/>
</dbReference>
<dbReference type="InterPro" id="IPR014718">
    <property type="entry name" value="GH-type_carb-bd"/>
</dbReference>
<comment type="subunit">
    <text evidence="2">Monomer.</text>
</comment>